<dbReference type="RefSeq" id="WP_104951465.1">
    <property type="nucleotide sequence ID" value="NZ_CP026378.1"/>
</dbReference>
<keyword evidence="2" id="KW-1185">Reference proteome</keyword>
<accession>A0ABN5H8F0</accession>
<dbReference type="EMBL" id="CP026378">
    <property type="protein sequence ID" value="AUY24924.1"/>
    <property type="molecule type" value="Genomic_DNA"/>
</dbReference>
<gene>
    <name evidence="1" type="ORF">C2E16_08375</name>
</gene>
<dbReference type="Pfam" id="PF11692">
    <property type="entry name" value="DUF3289"/>
    <property type="match status" value="1"/>
</dbReference>
<evidence type="ECO:0000313" key="2">
    <source>
        <dbReference type="Proteomes" id="UP000237673"/>
    </source>
</evidence>
<evidence type="ECO:0008006" key="3">
    <source>
        <dbReference type="Google" id="ProtNLM"/>
    </source>
</evidence>
<name>A0ABN5H8F0_9GAMM</name>
<dbReference type="Proteomes" id="UP000237673">
    <property type="component" value="Chromosome"/>
</dbReference>
<dbReference type="NCBIfam" id="TIGR03034">
    <property type="entry name" value="YPO3983 family protein"/>
    <property type="match status" value="1"/>
</dbReference>
<sequence length="283" mass="33337">MTALRFPCTIFKTQNRMDDYSAEDMRYGDLTESQLRNDYHLIDVSTRVDPYTLTEITPFRQPHSMFYGMRGEGRKITQQECASILFDEMRHLSQSFAIWGPYRHLIEEMITHMQHGEGEPFRRLSLDSALRMQIMNDASKENSTRLLLKDMLDKHIDCKNKFYPAAKGKELTVAILAGKLPKFDRIQDNINGMGITVHDTWATHITLKSLIIDNNCYRAQVYYKVQDHFGLDSNDILKSKFNLFRFFRIWFVLQRYHRFGFKPFITEMKTTIEISGECNENSR</sequence>
<dbReference type="InterPro" id="IPR017483">
    <property type="entry name" value="CHP03034"/>
</dbReference>
<reference evidence="1 2" key="1">
    <citation type="submission" date="2018-01" db="EMBL/GenBank/DDBJ databases">
        <title>Complete and assembled Genome of Pantoea calida DSM22759T.</title>
        <authorList>
            <person name="Stevens M.J.A."/>
            <person name="Zurfluh K."/>
            <person name="Stephan R."/>
        </authorList>
    </citation>
    <scope>NUCLEOTIDE SEQUENCE [LARGE SCALE GENOMIC DNA]</scope>
    <source>
        <strain evidence="1 2">DSM 22759</strain>
    </source>
</reference>
<protein>
    <recommendedName>
        <fullName evidence="3">DUF3289 family protein</fullName>
    </recommendedName>
</protein>
<proteinExistence type="predicted"/>
<evidence type="ECO:0000313" key="1">
    <source>
        <dbReference type="EMBL" id="AUY24924.1"/>
    </source>
</evidence>
<organism evidence="1 2">
    <name type="scientific">Mixta calida</name>
    <dbReference type="NCBI Taxonomy" id="665913"/>
    <lineage>
        <taxon>Bacteria</taxon>
        <taxon>Pseudomonadati</taxon>
        <taxon>Pseudomonadota</taxon>
        <taxon>Gammaproteobacteria</taxon>
        <taxon>Enterobacterales</taxon>
        <taxon>Erwiniaceae</taxon>
        <taxon>Mixta</taxon>
    </lineage>
</organism>